<dbReference type="GO" id="GO:0005737">
    <property type="term" value="C:cytoplasm"/>
    <property type="evidence" value="ECO:0007669"/>
    <property type="project" value="TreeGrafter"/>
</dbReference>
<dbReference type="PROSITE" id="PS51462">
    <property type="entry name" value="NUDIX"/>
    <property type="match status" value="1"/>
</dbReference>
<evidence type="ECO:0000259" key="5">
    <source>
        <dbReference type="PROSITE" id="PS51462"/>
    </source>
</evidence>
<dbReference type="CDD" id="cd04666">
    <property type="entry name" value="NUDIX_DIPP2_like_Nudt4"/>
    <property type="match status" value="1"/>
</dbReference>
<dbReference type="SUPFAM" id="SSF55811">
    <property type="entry name" value="Nudix"/>
    <property type="match status" value="1"/>
</dbReference>
<dbReference type="Gene3D" id="3.90.79.10">
    <property type="entry name" value="Nucleoside Triphosphate Pyrophosphohydrolase"/>
    <property type="match status" value="1"/>
</dbReference>
<feature type="domain" description="Nudix hydrolase" evidence="5">
    <location>
        <begin position="14"/>
        <end position="146"/>
    </location>
</feature>
<gene>
    <name evidence="6" type="ORF">EV184_103361</name>
</gene>
<keyword evidence="4" id="KW-0460">Magnesium</keyword>
<organism evidence="6 7">
    <name type="scientific">Sinorhizobium americanum</name>
    <dbReference type="NCBI Taxonomy" id="194963"/>
    <lineage>
        <taxon>Bacteria</taxon>
        <taxon>Pseudomonadati</taxon>
        <taxon>Pseudomonadota</taxon>
        <taxon>Alphaproteobacteria</taxon>
        <taxon>Hyphomicrobiales</taxon>
        <taxon>Rhizobiaceae</taxon>
        <taxon>Sinorhizobium/Ensifer group</taxon>
        <taxon>Sinorhizobium</taxon>
    </lineage>
</organism>
<evidence type="ECO:0000256" key="1">
    <source>
        <dbReference type="ARBA" id="ARBA00001946"/>
    </source>
</evidence>
<evidence type="ECO:0000313" key="6">
    <source>
        <dbReference type="EMBL" id="TCN33347.1"/>
    </source>
</evidence>
<comment type="cofactor">
    <cofactor evidence="1">
        <name>Mg(2+)</name>
        <dbReference type="ChEBI" id="CHEBI:18420"/>
    </cofactor>
</comment>
<dbReference type="InterPro" id="IPR000086">
    <property type="entry name" value="NUDIX_hydrolase_dom"/>
</dbReference>
<sequence length="149" mass="16789">MTKKKKQHPRDEVTLRRQVAVLPFRVPALGSIEILLITSRDTGRFIIPKGWRKKGQKQWDSAAREALEEAGVVGEVSSKAAGSYTYWKRGDGEFELLQVLVYPLEVKTQRASWPEKGERKMAWLTAEDAALLVDEPALASLIRTFAPKV</sequence>
<dbReference type="RefSeq" id="WP_132073525.1">
    <property type="nucleotide sequence ID" value="NZ_SLVU01000003.1"/>
</dbReference>
<dbReference type="InterPro" id="IPR015797">
    <property type="entry name" value="NUDIX_hydrolase-like_dom_sf"/>
</dbReference>
<dbReference type="PANTHER" id="PTHR12629:SF67">
    <property type="entry name" value="NUDIX HYDROLASE 18, MITOCHONDRIAL-LIKE"/>
    <property type="match status" value="1"/>
</dbReference>
<proteinExistence type="predicted"/>
<evidence type="ECO:0000313" key="7">
    <source>
        <dbReference type="Proteomes" id="UP000295043"/>
    </source>
</evidence>
<dbReference type="Pfam" id="PF00293">
    <property type="entry name" value="NUDIX"/>
    <property type="match status" value="1"/>
</dbReference>
<name>A0A4R2BZA5_9HYPH</name>
<dbReference type="InterPro" id="IPR047198">
    <property type="entry name" value="DDP-like_NUDIX"/>
</dbReference>
<dbReference type="GO" id="GO:0016462">
    <property type="term" value="F:pyrophosphatase activity"/>
    <property type="evidence" value="ECO:0007669"/>
    <property type="project" value="InterPro"/>
</dbReference>
<protein>
    <submittedName>
        <fullName evidence="6">NUDIX domain-containing protein</fullName>
    </submittedName>
</protein>
<evidence type="ECO:0000256" key="4">
    <source>
        <dbReference type="ARBA" id="ARBA00022842"/>
    </source>
</evidence>
<dbReference type="PANTHER" id="PTHR12629">
    <property type="entry name" value="DIPHOSPHOINOSITOL POLYPHOSPHATE PHOSPHOHYDROLASE"/>
    <property type="match status" value="1"/>
</dbReference>
<keyword evidence="3" id="KW-0378">Hydrolase</keyword>
<reference evidence="6 7" key="1">
    <citation type="submission" date="2019-03" db="EMBL/GenBank/DDBJ databases">
        <title>Genomic Encyclopedia of Type Strains, Phase IV (KMG-V): Genome sequencing to study the core and pangenomes of soil and plant-associated prokaryotes.</title>
        <authorList>
            <person name="Whitman W."/>
        </authorList>
    </citation>
    <scope>NUCLEOTIDE SEQUENCE [LARGE SCALE GENOMIC DNA]</scope>
    <source>
        <strain evidence="6 7">23C40</strain>
    </source>
</reference>
<dbReference type="Proteomes" id="UP000295043">
    <property type="component" value="Unassembled WGS sequence"/>
</dbReference>
<comment type="caution">
    <text evidence="6">The sequence shown here is derived from an EMBL/GenBank/DDBJ whole genome shotgun (WGS) entry which is preliminary data.</text>
</comment>
<dbReference type="GO" id="GO:0046872">
    <property type="term" value="F:metal ion binding"/>
    <property type="evidence" value="ECO:0007669"/>
    <property type="project" value="UniProtKB-KW"/>
</dbReference>
<evidence type="ECO:0000256" key="3">
    <source>
        <dbReference type="ARBA" id="ARBA00022801"/>
    </source>
</evidence>
<evidence type="ECO:0000256" key="2">
    <source>
        <dbReference type="ARBA" id="ARBA00022723"/>
    </source>
</evidence>
<keyword evidence="2" id="KW-0479">Metal-binding</keyword>
<accession>A0A4R2BZA5</accession>
<dbReference type="EMBL" id="SLVU01000003">
    <property type="protein sequence ID" value="TCN33347.1"/>
    <property type="molecule type" value="Genomic_DNA"/>
</dbReference>
<dbReference type="AlphaFoldDB" id="A0A4R2BZA5"/>